<evidence type="ECO:0000313" key="4">
    <source>
        <dbReference type="Proteomes" id="UP000272400"/>
    </source>
</evidence>
<evidence type="ECO:0000313" key="3">
    <source>
        <dbReference type="EMBL" id="ROO86800.1"/>
    </source>
</evidence>
<feature type="transmembrane region" description="Helical" evidence="2">
    <location>
        <begin position="39"/>
        <end position="59"/>
    </location>
</feature>
<keyword evidence="2" id="KW-0812">Transmembrane</keyword>
<keyword evidence="2" id="KW-1133">Transmembrane helix</keyword>
<comment type="caution">
    <text evidence="3">The sequence shown here is derived from an EMBL/GenBank/DDBJ whole genome shotgun (WGS) entry which is preliminary data.</text>
</comment>
<dbReference type="AlphaFoldDB" id="A0A3N1CZU7"/>
<feature type="region of interest" description="Disordered" evidence="1">
    <location>
        <begin position="68"/>
        <end position="93"/>
    </location>
</feature>
<keyword evidence="4" id="KW-1185">Reference proteome</keyword>
<keyword evidence="2" id="KW-0472">Membrane</keyword>
<gene>
    <name evidence="3" type="ORF">EDD29_4381</name>
</gene>
<accession>A0A3N1CZU7</accession>
<evidence type="ECO:0000256" key="2">
    <source>
        <dbReference type="SAM" id="Phobius"/>
    </source>
</evidence>
<organism evidence="3 4">
    <name type="scientific">Actinocorallia herbida</name>
    <dbReference type="NCBI Taxonomy" id="58109"/>
    <lineage>
        <taxon>Bacteria</taxon>
        <taxon>Bacillati</taxon>
        <taxon>Actinomycetota</taxon>
        <taxon>Actinomycetes</taxon>
        <taxon>Streptosporangiales</taxon>
        <taxon>Thermomonosporaceae</taxon>
        <taxon>Actinocorallia</taxon>
    </lineage>
</organism>
<dbReference type="Proteomes" id="UP000272400">
    <property type="component" value="Unassembled WGS sequence"/>
</dbReference>
<name>A0A3N1CZU7_9ACTN</name>
<dbReference type="EMBL" id="RJKE01000001">
    <property type="protein sequence ID" value="ROO86800.1"/>
    <property type="molecule type" value="Genomic_DNA"/>
</dbReference>
<dbReference type="RefSeq" id="WP_123666165.1">
    <property type="nucleotide sequence ID" value="NZ_RJKE01000001.1"/>
</dbReference>
<reference evidence="3 4" key="1">
    <citation type="submission" date="2018-11" db="EMBL/GenBank/DDBJ databases">
        <title>Sequencing the genomes of 1000 actinobacteria strains.</title>
        <authorList>
            <person name="Klenk H.-P."/>
        </authorList>
    </citation>
    <scope>NUCLEOTIDE SEQUENCE [LARGE SCALE GENOMIC DNA]</scope>
    <source>
        <strain evidence="3 4">DSM 44254</strain>
    </source>
</reference>
<protein>
    <submittedName>
        <fullName evidence="3">Uncharacterized protein</fullName>
    </submittedName>
</protein>
<proteinExistence type="predicted"/>
<sequence length="208" mass="21925">MDDLWRALRADAAAHEPDRELILARIEAREPARARMRPLLAAAAAAAVLVATTLVGWSLRAQEDARPVVTPSDALGRTTSEVPPPPVGESAPAARPFDVVASPDSSGNGYWAQADVRVTVRRTVTALTVTIRIRAAAGETFAGAFSTASTVVATSASEGGFLVYRWTLGDGDTLTPGTYLFAAQFAREPGPRSSSHDTYAVDDTTGNF</sequence>
<evidence type="ECO:0000256" key="1">
    <source>
        <dbReference type="SAM" id="MobiDB-lite"/>
    </source>
</evidence>